<reference evidence="4 5" key="1">
    <citation type="submission" date="2017-11" db="EMBL/GenBank/DDBJ databases">
        <title>Draft genome sequence of Mitsuaria sp. HWN-4.</title>
        <authorList>
            <person name="Gundlapally S.R."/>
        </authorList>
    </citation>
    <scope>NUCLEOTIDE SEQUENCE [LARGE SCALE GENOMIC DNA]</scope>
    <source>
        <strain evidence="4 5">HWN-4</strain>
    </source>
</reference>
<dbReference type="PANTHER" id="PTHR31793:SF37">
    <property type="entry name" value="ACYL-COA THIOESTER HYDROLASE YBGC"/>
    <property type="match status" value="1"/>
</dbReference>
<dbReference type="InterPro" id="IPR014166">
    <property type="entry name" value="Tol-Pal_acyl-CoA_thioesterase"/>
</dbReference>
<evidence type="ECO:0000259" key="3">
    <source>
        <dbReference type="Pfam" id="PF03061"/>
    </source>
</evidence>
<dbReference type="RefSeq" id="WP_099863214.1">
    <property type="nucleotide sequence ID" value="NZ_PEOG01000061.1"/>
</dbReference>
<evidence type="ECO:0000313" key="5">
    <source>
        <dbReference type="Proteomes" id="UP000231501"/>
    </source>
</evidence>
<accession>A0A2G9C528</accession>
<keyword evidence="2" id="KW-0378">Hydrolase</keyword>
<protein>
    <submittedName>
        <fullName evidence="4">Tol-pal system-associated acyl-CoA thioesterase</fullName>
    </submittedName>
</protein>
<dbReference type="InterPro" id="IPR050563">
    <property type="entry name" value="4-hydroxybenzoyl-CoA_TE"/>
</dbReference>
<dbReference type="AlphaFoldDB" id="A0A2G9C528"/>
<dbReference type="SUPFAM" id="SSF54637">
    <property type="entry name" value="Thioesterase/thiol ester dehydrase-isomerase"/>
    <property type="match status" value="1"/>
</dbReference>
<organism evidence="4 5">
    <name type="scientific">Roseateles chitinivorans</name>
    <dbReference type="NCBI Taxonomy" id="2917965"/>
    <lineage>
        <taxon>Bacteria</taxon>
        <taxon>Pseudomonadati</taxon>
        <taxon>Pseudomonadota</taxon>
        <taxon>Betaproteobacteria</taxon>
        <taxon>Burkholderiales</taxon>
        <taxon>Sphaerotilaceae</taxon>
        <taxon>Roseateles</taxon>
    </lineage>
</organism>
<keyword evidence="5" id="KW-1185">Reference proteome</keyword>
<evidence type="ECO:0000313" key="4">
    <source>
        <dbReference type="EMBL" id="PIM51536.1"/>
    </source>
</evidence>
<dbReference type="NCBIfam" id="TIGR00051">
    <property type="entry name" value="YbgC/FadM family acyl-CoA thioesterase"/>
    <property type="match status" value="1"/>
</dbReference>
<dbReference type="Pfam" id="PF03061">
    <property type="entry name" value="4HBT"/>
    <property type="match status" value="1"/>
</dbReference>
<dbReference type="InterPro" id="IPR006683">
    <property type="entry name" value="Thioestr_dom"/>
</dbReference>
<proteinExistence type="inferred from homology"/>
<dbReference type="CDD" id="cd00586">
    <property type="entry name" value="4HBT"/>
    <property type="match status" value="1"/>
</dbReference>
<evidence type="ECO:0000256" key="2">
    <source>
        <dbReference type="ARBA" id="ARBA00022801"/>
    </source>
</evidence>
<feature type="domain" description="Thioesterase" evidence="3">
    <location>
        <begin position="44"/>
        <end position="128"/>
    </location>
</feature>
<dbReference type="EMBL" id="PEOG01000061">
    <property type="protein sequence ID" value="PIM51536.1"/>
    <property type="molecule type" value="Genomic_DNA"/>
</dbReference>
<dbReference type="FunFam" id="3.10.129.10:FF:000004">
    <property type="entry name" value="Tol-pal system-associated acyl-CoA thioesterase"/>
    <property type="match status" value="1"/>
</dbReference>
<comment type="similarity">
    <text evidence="1">Belongs to the 4-hydroxybenzoyl-CoA thioesterase family.</text>
</comment>
<dbReference type="Gene3D" id="3.10.129.10">
    <property type="entry name" value="Hotdog Thioesterase"/>
    <property type="match status" value="1"/>
</dbReference>
<dbReference type="PANTHER" id="PTHR31793">
    <property type="entry name" value="4-HYDROXYBENZOYL-COA THIOESTERASE FAMILY MEMBER"/>
    <property type="match status" value="1"/>
</dbReference>
<name>A0A2G9C528_9BURK</name>
<dbReference type="InterPro" id="IPR029069">
    <property type="entry name" value="HotDog_dom_sf"/>
</dbReference>
<gene>
    <name evidence="4" type="primary">ybgC</name>
    <name evidence="4" type="ORF">CS062_19360</name>
</gene>
<dbReference type="OrthoDB" id="9808429at2"/>
<dbReference type="GO" id="GO:0047617">
    <property type="term" value="F:fatty acyl-CoA hydrolase activity"/>
    <property type="evidence" value="ECO:0007669"/>
    <property type="project" value="TreeGrafter"/>
</dbReference>
<evidence type="ECO:0000256" key="1">
    <source>
        <dbReference type="ARBA" id="ARBA00005953"/>
    </source>
</evidence>
<dbReference type="InterPro" id="IPR006684">
    <property type="entry name" value="YbgC/YbaW"/>
</dbReference>
<comment type="caution">
    <text evidence="4">The sequence shown here is derived from an EMBL/GenBank/DDBJ whole genome shotgun (WGS) entry which is preliminary data.</text>
</comment>
<dbReference type="NCBIfam" id="TIGR02799">
    <property type="entry name" value="thio_ybgC"/>
    <property type="match status" value="1"/>
</dbReference>
<sequence>MNAPDSSAVPVPALLGGPIAVSGATAPPAYQHELRVYWEDTDAGGVVFYANYLKFMERARTEWLRALGFEQEAMRREEGLMFVVSDTALRYLVPARLDDWLRVSVEPAEVGRASLTIDQQVWRGEQLLTQGRIRIGCVDALSLKPARIPARILNALQAAPASRGGPGAVSPSHR</sequence>
<dbReference type="Proteomes" id="UP000231501">
    <property type="component" value="Unassembled WGS sequence"/>
</dbReference>